<dbReference type="OrthoDB" id="9780560at2"/>
<keyword evidence="11" id="KW-1185">Reference proteome</keyword>
<feature type="region of interest" description="Disordered" evidence="7">
    <location>
        <begin position="108"/>
        <end position="133"/>
    </location>
</feature>
<dbReference type="PANTHER" id="PTHR30572:SF4">
    <property type="entry name" value="ABC TRANSPORTER PERMEASE YTRF"/>
    <property type="match status" value="1"/>
</dbReference>
<evidence type="ECO:0000256" key="7">
    <source>
        <dbReference type="SAM" id="MobiDB-lite"/>
    </source>
</evidence>
<evidence type="ECO:0000256" key="1">
    <source>
        <dbReference type="ARBA" id="ARBA00004651"/>
    </source>
</evidence>
<evidence type="ECO:0000313" key="10">
    <source>
        <dbReference type="EMBL" id="RNL84735.1"/>
    </source>
</evidence>
<feature type="transmembrane region" description="Helical" evidence="8">
    <location>
        <begin position="350"/>
        <end position="373"/>
    </location>
</feature>
<dbReference type="EMBL" id="RJMB01000009">
    <property type="protein sequence ID" value="RNL84735.1"/>
    <property type="molecule type" value="Genomic_DNA"/>
</dbReference>
<dbReference type="RefSeq" id="WP_123201175.1">
    <property type="nucleotide sequence ID" value="NZ_RJMB01000009.1"/>
</dbReference>
<gene>
    <name evidence="10" type="ORF">EFW17_10540</name>
</gene>
<dbReference type="AlphaFoldDB" id="A0A3N0EA65"/>
<keyword evidence="4 8" id="KW-1133">Transmembrane helix</keyword>
<comment type="caution">
    <text evidence="10">The sequence shown here is derived from an EMBL/GenBank/DDBJ whole genome shotgun (WGS) entry which is preliminary data.</text>
</comment>
<organism evidence="10 11">
    <name type="scientific">Halostreptopolyspora alba</name>
    <dbReference type="NCBI Taxonomy" id="2487137"/>
    <lineage>
        <taxon>Bacteria</taxon>
        <taxon>Bacillati</taxon>
        <taxon>Actinomycetota</taxon>
        <taxon>Actinomycetes</taxon>
        <taxon>Streptosporangiales</taxon>
        <taxon>Nocardiopsidaceae</taxon>
        <taxon>Halostreptopolyspora</taxon>
    </lineage>
</organism>
<feature type="transmembrane region" description="Helical" evidence="8">
    <location>
        <begin position="758"/>
        <end position="791"/>
    </location>
</feature>
<reference evidence="10 11" key="1">
    <citation type="submission" date="2018-11" db="EMBL/GenBank/DDBJ databases">
        <title>The genome draft of YIM 96095.</title>
        <authorList>
            <person name="Tang S.-K."/>
            <person name="Chunyu W.-X."/>
            <person name="Feng Y.-Z."/>
        </authorList>
    </citation>
    <scope>NUCLEOTIDE SEQUENCE [LARGE SCALE GENOMIC DNA]</scope>
    <source>
        <strain evidence="10 11">YIM 96095</strain>
    </source>
</reference>
<evidence type="ECO:0000256" key="8">
    <source>
        <dbReference type="SAM" id="Phobius"/>
    </source>
</evidence>
<feature type="domain" description="ABC3 transporter permease C-terminal" evidence="9">
    <location>
        <begin position="261"/>
        <end position="383"/>
    </location>
</feature>
<dbReference type="GO" id="GO:0005886">
    <property type="term" value="C:plasma membrane"/>
    <property type="evidence" value="ECO:0007669"/>
    <property type="project" value="UniProtKB-SubCell"/>
</dbReference>
<evidence type="ECO:0000256" key="4">
    <source>
        <dbReference type="ARBA" id="ARBA00022989"/>
    </source>
</evidence>
<dbReference type="PANTHER" id="PTHR30572">
    <property type="entry name" value="MEMBRANE COMPONENT OF TRANSPORTER-RELATED"/>
    <property type="match status" value="1"/>
</dbReference>
<keyword evidence="3 8" id="KW-0812">Transmembrane</keyword>
<dbReference type="Proteomes" id="UP000269198">
    <property type="component" value="Unassembled WGS sequence"/>
</dbReference>
<dbReference type="GO" id="GO:0022857">
    <property type="term" value="F:transmembrane transporter activity"/>
    <property type="evidence" value="ECO:0007669"/>
    <property type="project" value="TreeGrafter"/>
</dbReference>
<feature type="transmembrane region" description="Helical" evidence="8">
    <location>
        <begin position="306"/>
        <end position="330"/>
    </location>
</feature>
<feature type="transmembrane region" description="Helical" evidence="8">
    <location>
        <begin position="485"/>
        <end position="505"/>
    </location>
</feature>
<name>A0A3N0EA65_9ACTN</name>
<proteinExistence type="inferred from homology"/>
<feature type="transmembrane region" description="Helical" evidence="8">
    <location>
        <begin position="259"/>
        <end position="283"/>
    </location>
</feature>
<keyword evidence="2" id="KW-1003">Cell membrane</keyword>
<evidence type="ECO:0000256" key="6">
    <source>
        <dbReference type="ARBA" id="ARBA00038076"/>
    </source>
</evidence>
<feature type="transmembrane region" description="Helical" evidence="8">
    <location>
        <begin position="429"/>
        <end position="457"/>
    </location>
</feature>
<evidence type="ECO:0000256" key="5">
    <source>
        <dbReference type="ARBA" id="ARBA00023136"/>
    </source>
</evidence>
<keyword evidence="5 8" id="KW-0472">Membrane</keyword>
<evidence type="ECO:0000313" key="11">
    <source>
        <dbReference type="Proteomes" id="UP000269198"/>
    </source>
</evidence>
<accession>A0A3N0EA65</accession>
<evidence type="ECO:0000259" key="9">
    <source>
        <dbReference type="Pfam" id="PF02687"/>
    </source>
</evidence>
<dbReference type="InterPro" id="IPR050250">
    <property type="entry name" value="Macrolide_Exporter_MacB"/>
</dbReference>
<comment type="similarity">
    <text evidence="6">Belongs to the ABC-4 integral membrane protein family.</text>
</comment>
<protein>
    <submittedName>
        <fullName evidence="10">FtsX-like permease family protein</fullName>
    </submittedName>
</protein>
<feature type="transmembrane region" description="Helical" evidence="8">
    <location>
        <begin position="709"/>
        <end position="737"/>
    </location>
</feature>
<feature type="domain" description="ABC3 transporter permease C-terminal" evidence="9">
    <location>
        <begin position="716"/>
        <end position="829"/>
    </location>
</feature>
<feature type="transmembrane region" description="Helical" evidence="8">
    <location>
        <begin position="803"/>
        <end position="822"/>
    </location>
</feature>
<evidence type="ECO:0000256" key="2">
    <source>
        <dbReference type="ARBA" id="ARBA00022475"/>
    </source>
</evidence>
<feature type="transmembrane region" description="Helical" evidence="8">
    <location>
        <begin position="404"/>
        <end position="423"/>
    </location>
</feature>
<dbReference type="InterPro" id="IPR003838">
    <property type="entry name" value="ABC3_permease_C"/>
</dbReference>
<sequence length="837" mass="85069">MLRVTLANLRAHSGRMVTTALAIVLGVMFVTGTLVFSDTLDDALGAQVKGSAEEYSAIVHTERTTEEKQPELPRQTLDDIESLPEVGSAAGVVHGDAPLIGQEGQAVGSMSTAGLSASEDTRHSTMAEGELPTGPDEAALATSSADVTGFGVGDEVTVLDAEGREHTFTVTGLLDLGVDPELSYRGAVAFTEDTAHAMTGIDGYSEIDVTGAPGYTDSEVRDAVAEVTPGDAEVLTGAELGARLAESAGAETELITTGLMLAGAVSVIVAGIVISNTFAILLAQRQREMALLRCVGAGRGQVLRGVLFEAGLVGLVSSAVGVLAGIGVGYTGVVLGADALGVGDSAASLVVGPAAIAVGLVAGTGATVVAALVPAVRAARIPPLAALRDSAAQGAERGTSTVRVVLGAVLGLASAGIATWAVRSLEDEPALIAVVAAGVVAFAGVVALGPLLVRALVAVARGPMRELGVVSGLAADNSGRSPKRAATAMIALTVGATLITGYSVISDSAEETLTNKLDEQFPVDYEISGQMSPHGFMAEVDPEVSRELAENPDVARVVRVRSSGAELEGPSVSAYFGGEVGTEVSAPVASGDLADLEPGSVVVHEDDAEGNEAGDEIAVETAEGEETFEIAAVTEGNTGLLGVTMDPDDFREHFPDVTQDQSVSIQGTEDVPADELRDTVMAAVADHPRLQVTSAVQMRQEFTEILDTLLLVVTAMLALSVLIAVAGVANTMALSVLERARESAMLRALGLTRGQVRRMLGVEAVVLSLIGTGVGIALGVVFGWAAGVALLDGLILSIPVPRIAGFLTAAVLAGLLASVLPGRRAARTSITRSLASE</sequence>
<comment type="subcellular location">
    <subcellularLocation>
        <location evidence="1">Cell membrane</location>
        <topology evidence="1">Multi-pass membrane protein</topology>
    </subcellularLocation>
</comment>
<dbReference type="Pfam" id="PF02687">
    <property type="entry name" value="FtsX"/>
    <property type="match status" value="2"/>
</dbReference>
<evidence type="ECO:0000256" key="3">
    <source>
        <dbReference type="ARBA" id="ARBA00022692"/>
    </source>
</evidence>